<comment type="caution">
    <text evidence="3">The sequence shown here is derived from an EMBL/GenBank/DDBJ whole genome shotgun (WGS) entry which is preliminary data.</text>
</comment>
<dbReference type="PANTHER" id="PTHR42070:SF1">
    <property type="entry name" value="FILAMENT ASSOCIATED PROTEIN, PUTATIVE (AFU_ORTHOLOGUE AFUA_8G06630)-RELATED"/>
    <property type="match status" value="1"/>
</dbReference>
<evidence type="ECO:0000313" key="3">
    <source>
        <dbReference type="EMBL" id="PFH55994.1"/>
    </source>
</evidence>
<evidence type="ECO:0000256" key="1">
    <source>
        <dbReference type="SAM" id="Coils"/>
    </source>
</evidence>
<accession>A0A2A9P494</accession>
<dbReference type="AlphaFoldDB" id="A0A2A9P494"/>
<dbReference type="OrthoDB" id="4505928at2759"/>
<evidence type="ECO:0000313" key="4">
    <source>
        <dbReference type="Proteomes" id="UP000037136"/>
    </source>
</evidence>
<evidence type="ECO:0000256" key="2">
    <source>
        <dbReference type="SAM" id="MobiDB-lite"/>
    </source>
</evidence>
<sequence>MSAPAKDNLARIRDNQRRSRARRREYLQELEQRLRIYELQGIEASTEVQMAARRVAEENRQLRELLNRHGVDDNHIALFLQSGLVVSSDTGPVQPFRPAADPGTSVQALQHLMVPRPVAGIDQGLSAPSLPGRSSREPSSASASTANSSIWSPSQPSMSPYGHQQHVNVVLGSAAPHTNPYPPPATPFAAAARQDAVFNEPSTSMLNNPSQTMATTQAATMASRPALELHYPLPPYQDSTGQHYGPPGTGC</sequence>
<feature type="region of interest" description="Disordered" evidence="2">
    <location>
        <begin position="123"/>
        <end position="162"/>
    </location>
</feature>
<dbReference type="PANTHER" id="PTHR42070">
    <property type="entry name" value="FILAMENT ASSOCIATED PROTEIN, PUTATIVE (AFU_ORTHOLOGUE AFUA_8G06630)-RELATED"/>
    <property type="match status" value="1"/>
</dbReference>
<dbReference type="STRING" id="268505.A0A2A9P494"/>
<feature type="compositionally biased region" description="Low complexity" evidence="2">
    <location>
        <begin position="137"/>
        <end position="160"/>
    </location>
</feature>
<reference evidence="3 4" key="2">
    <citation type="journal article" date="2017" name="Sci. Rep.">
        <title>Ant-infecting Ophiocordyceps genomes reveal a high diversity of potential behavioral manipulation genes and a possible major role for enterotoxins.</title>
        <authorList>
            <person name="de Bekker C."/>
            <person name="Ohm R.A."/>
            <person name="Evans H.C."/>
            <person name="Brachmann A."/>
            <person name="Hughes D.P."/>
        </authorList>
    </citation>
    <scope>NUCLEOTIDE SEQUENCE [LARGE SCALE GENOMIC DNA]</scope>
    <source>
        <strain evidence="3 4">SC16a</strain>
    </source>
</reference>
<organism evidence="3 4">
    <name type="scientific">Ophiocordyceps unilateralis</name>
    <name type="common">Zombie-ant fungus</name>
    <name type="synonym">Torrubia unilateralis</name>
    <dbReference type="NCBI Taxonomy" id="268505"/>
    <lineage>
        <taxon>Eukaryota</taxon>
        <taxon>Fungi</taxon>
        <taxon>Dikarya</taxon>
        <taxon>Ascomycota</taxon>
        <taxon>Pezizomycotina</taxon>
        <taxon>Sordariomycetes</taxon>
        <taxon>Hypocreomycetidae</taxon>
        <taxon>Hypocreales</taxon>
        <taxon>Ophiocordycipitaceae</taxon>
        <taxon>Ophiocordyceps</taxon>
    </lineage>
</organism>
<feature type="coiled-coil region" evidence="1">
    <location>
        <begin position="20"/>
        <end position="68"/>
    </location>
</feature>
<dbReference type="EMBL" id="LAZP02000694">
    <property type="protein sequence ID" value="PFH55994.1"/>
    <property type="molecule type" value="Genomic_DNA"/>
</dbReference>
<evidence type="ECO:0008006" key="5">
    <source>
        <dbReference type="Google" id="ProtNLM"/>
    </source>
</evidence>
<name>A0A2A9P494_OPHUN</name>
<keyword evidence="4" id="KW-1185">Reference proteome</keyword>
<keyword evidence="1" id="KW-0175">Coiled coil</keyword>
<gene>
    <name evidence="3" type="ORF">XA68_17234</name>
</gene>
<protein>
    <recommendedName>
        <fullName evidence="5">BZIP domain-containing protein</fullName>
    </recommendedName>
</protein>
<dbReference type="Proteomes" id="UP000037136">
    <property type="component" value="Unassembled WGS sequence"/>
</dbReference>
<reference evidence="3 4" key="1">
    <citation type="journal article" date="2015" name="BMC Genomics">
        <title>Gene expression during zombie ant biting behavior reflects the complexity underlying fungal parasitic behavioral manipulation.</title>
        <authorList>
            <person name="de Bekker C."/>
            <person name="Ohm R.A."/>
            <person name="Loreto R.G."/>
            <person name="Sebastian A."/>
            <person name="Albert I."/>
            <person name="Merrow M."/>
            <person name="Brachmann A."/>
            <person name="Hughes D.P."/>
        </authorList>
    </citation>
    <scope>NUCLEOTIDE SEQUENCE [LARGE SCALE GENOMIC DNA]</scope>
    <source>
        <strain evidence="3 4">SC16a</strain>
    </source>
</reference>
<proteinExistence type="predicted"/>